<sequence>MQIQHNLPAKNSYRNLVKNRKGMAENLEKLSSGFRINRAADDASGLAISEDMRERIRGLDQGLNNIDDGISFIETADGAMDEVTKMLQRINKLSIQAVNGTYHDDAREDIQLEINELKKEIQRISEETTFNDIPVFQSKIEEPKEIVIKSYTHQLPSWLKDQCSAQMAAGNVTDGGYTQDSTPYFVREVSSTPATYEYYGPDEKYAGDSSYTYLGQWTPELNDNLSAVIDFSGLITKYDGSGTATAQDLYRDIYSLLGTSIAAACATCMDSRVAHPIFYGVAFYGSAVDPDSGLVREYSKDDMRYSTTFYASNNVSVTGNTIDLGKLTLSDDSDTTIFGYLDYLKSSNADPATLADAAKTIANRLYEKTYEKLSAYVEETDHYNRLLNMNTDGETPAFAIYDYRDNTSLSPAPSSVQLFTSTSGKYKEYPYNRSDLGKLWIQCSSVQDDRVAIDQVNLGLRALGIEDYDITRYETTSTPVYSPESVAAQNDPNNYVETVHSYTHSVVVGTTTNSNGETIYITEPRESSYTTRDYVGPPLTITGYSETKTYAPSSISDITDAIDKVSGYRAILGAKQNRLEHSRSNNEIMNENITASESRIRDTDMAKEVAAFTKNNILSEAAQAMLSQANQTGQGVLSLLR</sequence>
<dbReference type="GO" id="GO:0005198">
    <property type="term" value="F:structural molecule activity"/>
    <property type="evidence" value="ECO:0007669"/>
    <property type="project" value="UniProtKB-UniRule"/>
</dbReference>
<dbReference type="InterPro" id="IPR042187">
    <property type="entry name" value="Flagellin_C_sub2"/>
</dbReference>
<evidence type="ECO:0000313" key="7">
    <source>
        <dbReference type="EMBL" id="SFR81918.1"/>
    </source>
</evidence>
<dbReference type="SUPFAM" id="SSF64518">
    <property type="entry name" value="Phase 1 flagellin"/>
    <property type="match status" value="1"/>
</dbReference>
<evidence type="ECO:0000256" key="1">
    <source>
        <dbReference type="ARBA" id="ARBA00005709"/>
    </source>
</evidence>
<dbReference type="Gene3D" id="1.20.1330.10">
    <property type="entry name" value="f41 fragment of flagellin, N-terminal domain"/>
    <property type="match status" value="2"/>
</dbReference>
<keyword evidence="7" id="KW-0282">Flagellum</keyword>
<dbReference type="Gene3D" id="3.30.70.2120">
    <property type="match status" value="1"/>
</dbReference>
<keyword evidence="7" id="KW-0969">Cilium</keyword>
<keyword evidence="3 4" id="KW-0975">Bacterial flagellum</keyword>
<feature type="domain" description="Flagellin C-terminal" evidence="6">
    <location>
        <begin position="557"/>
        <end position="640"/>
    </location>
</feature>
<dbReference type="PANTHER" id="PTHR42792">
    <property type="entry name" value="FLAGELLIN"/>
    <property type="match status" value="1"/>
</dbReference>
<dbReference type="RefSeq" id="WP_031473541.1">
    <property type="nucleotide sequence ID" value="NZ_FOZC01000010.1"/>
</dbReference>
<dbReference type="PANTHER" id="PTHR42792:SF2">
    <property type="entry name" value="FLAGELLIN"/>
    <property type="match status" value="1"/>
</dbReference>
<dbReference type="Proteomes" id="UP000214760">
    <property type="component" value="Unassembled WGS sequence"/>
</dbReference>
<evidence type="ECO:0000256" key="2">
    <source>
        <dbReference type="ARBA" id="ARBA00020110"/>
    </source>
</evidence>
<accession>A0A1I6JSL7</accession>
<organism evidence="7 8">
    <name type="scientific">[Clostridium] aminophilum</name>
    <dbReference type="NCBI Taxonomy" id="1526"/>
    <lineage>
        <taxon>Bacteria</taxon>
        <taxon>Bacillati</taxon>
        <taxon>Bacillota</taxon>
        <taxon>Clostridia</taxon>
        <taxon>Lachnospirales</taxon>
        <taxon>Lachnospiraceae</taxon>
    </lineage>
</organism>
<dbReference type="InterPro" id="IPR001029">
    <property type="entry name" value="Flagellin_N"/>
</dbReference>
<gene>
    <name evidence="7" type="ORF">SAMN02910262_01895</name>
</gene>
<name>A0A1I6JSL7_9FIRM</name>
<proteinExistence type="inferred from homology"/>
<evidence type="ECO:0000256" key="3">
    <source>
        <dbReference type="ARBA" id="ARBA00023143"/>
    </source>
</evidence>
<comment type="subcellular location">
    <subcellularLocation>
        <location evidence="4">Secreted</location>
    </subcellularLocation>
    <subcellularLocation>
        <location evidence="4">Bacterial flagellum</location>
    </subcellularLocation>
</comment>
<dbReference type="Gene3D" id="6.10.10.10">
    <property type="entry name" value="Flagellar export chaperone, C-terminal domain"/>
    <property type="match status" value="1"/>
</dbReference>
<keyword evidence="7" id="KW-0966">Cell projection</keyword>
<evidence type="ECO:0000256" key="4">
    <source>
        <dbReference type="RuleBase" id="RU362073"/>
    </source>
</evidence>
<dbReference type="InterPro" id="IPR001492">
    <property type="entry name" value="Flagellin"/>
</dbReference>
<comment type="similarity">
    <text evidence="1 4">Belongs to the bacterial flagellin family.</text>
</comment>
<dbReference type="AlphaFoldDB" id="A0A1I6JSL7"/>
<keyword evidence="4" id="KW-0964">Secreted</keyword>
<dbReference type="InterPro" id="IPR046358">
    <property type="entry name" value="Flagellin_C"/>
</dbReference>
<evidence type="ECO:0000259" key="6">
    <source>
        <dbReference type="Pfam" id="PF00700"/>
    </source>
</evidence>
<dbReference type="Pfam" id="PF00669">
    <property type="entry name" value="Flagellin_N"/>
    <property type="match status" value="1"/>
</dbReference>
<reference evidence="7 8" key="1">
    <citation type="submission" date="2016-10" db="EMBL/GenBank/DDBJ databases">
        <authorList>
            <person name="de Groot N.N."/>
        </authorList>
    </citation>
    <scope>NUCLEOTIDE SEQUENCE [LARGE SCALE GENOMIC DNA]</scope>
    <source>
        <strain evidence="7 8">F</strain>
    </source>
</reference>
<dbReference type="EMBL" id="FOZC01000010">
    <property type="protein sequence ID" value="SFR81918.1"/>
    <property type="molecule type" value="Genomic_DNA"/>
</dbReference>
<dbReference type="Pfam" id="PF00700">
    <property type="entry name" value="Flagellin_C"/>
    <property type="match status" value="1"/>
</dbReference>
<dbReference type="GO" id="GO:0005576">
    <property type="term" value="C:extracellular region"/>
    <property type="evidence" value="ECO:0007669"/>
    <property type="project" value="UniProtKB-SubCell"/>
</dbReference>
<feature type="domain" description="Flagellin N-terminal" evidence="5">
    <location>
        <begin position="3"/>
        <end position="137"/>
    </location>
</feature>
<protein>
    <recommendedName>
        <fullName evidence="2 4">Flagellin</fullName>
    </recommendedName>
</protein>
<comment type="function">
    <text evidence="4">Flagellin is the subunit protein which polymerizes to form the filaments of bacterial flagella.</text>
</comment>
<dbReference type="PRINTS" id="PR00207">
    <property type="entry name" value="FLAGELLIN"/>
</dbReference>
<dbReference type="GO" id="GO:0009288">
    <property type="term" value="C:bacterial-type flagellum"/>
    <property type="evidence" value="ECO:0007669"/>
    <property type="project" value="UniProtKB-SubCell"/>
</dbReference>
<evidence type="ECO:0000313" key="8">
    <source>
        <dbReference type="Proteomes" id="UP000214760"/>
    </source>
</evidence>
<evidence type="ECO:0000259" key="5">
    <source>
        <dbReference type="Pfam" id="PF00669"/>
    </source>
</evidence>